<sequence>MSLKRKQSQDEDQSSPTVFRSAPLEDRQSTFIGYFFPAAAEKPKELQKLSDFESASHKVIGWRKQSDQPSITKGKQYVLGSDDDGEKYAGKKVEKVLEAMQVTGSCVVARWYGGVMLGPVRFSHIETVAKEAIRAWQELEAEAKMKRRKLEVAEAERAELCESLTARDQSVDVLRDLVGKKELEVTRAGHHATNAGDPNQAPSSSAANKLVTDYVAMPIERLRALDKVRDATIAFLLKRIDQAEAELQAHVMHVEDLSHRDNGHGV</sequence>
<dbReference type="STRING" id="675120.N1Q2H1"/>
<reference evidence="6" key="1">
    <citation type="journal article" date="2012" name="PLoS Genet.">
        <title>The genomes of the fungal plant pathogens Cladosporium fulvum and Dothistroma septosporum reveal adaptation to different hosts and lifestyles but also signatures of common ancestry.</title>
        <authorList>
            <person name="de Wit P.J.G.M."/>
            <person name="van der Burgt A."/>
            <person name="Oekmen B."/>
            <person name="Stergiopoulos I."/>
            <person name="Abd-Elsalam K.A."/>
            <person name="Aerts A.L."/>
            <person name="Bahkali A.H."/>
            <person name="Beenen H.G."/>
            <person name="Chettri P."/>
            <person name="Cox M.P."/>
            <person name="Datema E."/>
            <person name="de Vries R.P."/>
            <person name="Dhillon B."/>
            <person name="Ganley A.R."/>
            <person name="Griffiths S.A."/>
            <person name="Guo Y."/>
            <person name="Hamelin R.C."/>
            <person name="Henrissat B."/>
            <person name="Kabir M.S."/>
            <person name="Jashni M.K."/>
            <person name="Kema G."/>
            <person name="Klaubauf S."/>
            <person name="Lapidus A."/>
            <person name="Levasseur A."/>
            <person name="Lindquist E."/>
            <person name="Mehrabi R."/>
            <person name="Ohm R.A."/>
            <person name="Owen T.J."/>
            <person name="Salamov A."/>
            <person name="Schwelm A."/>
            <person name="Schijlen E."/>
            <person name="Sun H."/>
            <person name="van den Burg H.A."/>
            <person name="van Ham R.C.H.J."/>
            <person name="Zhang S."/>
            <person name="Goodwin S.B."/>
            <person name="Grigoriev I.V."/>
            <person name="Collemare J."/>
            <person name="Bradshaw R.E."/>
        </authorList>
    </citation>
    <scope>NUCLEOTIDE SEQUENCE [LARGE SCALE GENOMIC DNA]</scope>
    <source>
        <strain evidence="6">NZE10 / CBS 128990</strain>
    </source>
</reference>
<dbReference type="InterPro" id="IPR001498">
    <property type="entry name" value="Impact_N"/>
</dbReference>
<feature type="region of interest" description="Disordered" evidence="3">
    <location>
        <begin position="1"/>
        <end position="24"/>
    </location>
</feature>
<dbReference type="AlphaFoldDB" id="N1Q2H1"/>
<organism evidence="5 6">
    <name type="scientific">Dothistroma septosporum (strain NZE10 / CBS 128990)</name>
    <name type="common">Red band needle blight fungus</name>
    <name type="synonym">Mycosphaerella pini</name>
    <dbReference type="NCBI Taxonomy" id="675120"/>
    <lineage>
        <taxon>Eukaryota</taxon>
        <taxon>Fungi</taxon>
        <taxon>Dikarya</taxon>
        <taxon>Ascomycota</taxon>
        <taxon>Pezizomycotina</taxon>
        <taxon>Dothideomycetes</taxon>
        <taxon>Dothideomycetidae</taxon>
        <taxon>Mycosphaerellales</taxon>
        <taxon>Mycosphaerellaceae</taxon>
        <taxon>Dothistroma</taxon>
    </lineage>
</organism>
<dbReference type="eggNOG" id="KOG3299">
    <property type="taxonomic scope" value="Eukaryota"/>
</dbReference>
<gene>
    <name evidence="5" type="ORF">DOTSEDRAFT_67630</name>
</gene>
<dbReference type="InterPro" id="IPR036956">
    <property type="entry name" value="Impact_N_sf"/>
</dbReference>
<dbReference type="EMBL" id="KB446535">
    <property type="protein sequence ID" value="EME48654.1"/>
    <property type="molecule type" value="Genomic_DNA"/>
</dbReference>
<dbReference type="GO" id="GO:0140469">
    <property type="term" value="P:GCN2-mediated signaling"/>
    <property type="evidence" value="ECO:0007669"/>
    <property type="project" value="TreeGrafter"/>
</dbReference>
<proteinExistence type="inferred from homology"/>
<dbReference type="Proteomes" id="UP000016933">
    <property type="component" value="Unassembled WGS sequence"/>
</dbReference>
<evidence type="ECO:0000256" key="1">
    <source>
        <dbReference type="ARBA" id="ARBA00007665"/>
    </source>
</evidence>
<evidence type="ECO:0000313" key="5">
    <source>
        <dbReference type="EMBL" id="EME48654.1"/>
    </source>
</evidence>
<keyword evidence="2" id="KW-0175">Coiled coil</keyword>
<dbReference type="PANTHER" id="PTHR16301:SF25">
    <property type="entry name" value="PROTEIN IMPACT"/>
    <property type="match status" value="1"/>
</dbReference>
<dbReference type="HOGENOM" id="CLU_040315_0_0_1"/>
<evidence type="ECO:0000256" key="2">
    <source>
        <dbReference type="SAM" id="Coils"/>
    </source>
</evidence>
<evidence type="ECO:0000256" key="3">
    <source>
        <dbReference type="SAM" id="MobiDB-lite"/>
    </source>
</evidence>
<comment type="similarity">
    <text evidence="1">Belongs to the IMPACT family.</text>
</comment>
<dbReference type="Gene3D" id="3.30.230.30">
    <property type="entry name" value="Impact, N-terminal domain"/>
    <property type="match status" value="1"/>
</dbReference>
<keyword evidence="6" id="KW-1185">Reference proteome</keyword>
<dbReference type="InterPro" id="IPR020568">
    <property type="entry name" value="Ribosomal_Su5_D2-typ_SF"/>
</dbReference>
<accession>N1Q2H1</accession>
<dbReference type="PANTHER" id="PTHR16301">
    <property type="entry name" value="IMPACT-RELATED"/>
    <property type="match status" value="1"/>
</dbReference>
<reference evidence="5 6" key="2">
    <citation type="journal article" date="2012" name="PLoS Pathog.">
        <title>Diverse lifestyles and strategies of plant pathogenesis encoded in the genomes of eighteen Dothideomycetes fungi.</title>
        <authorList>
            <person name="Ohm R.A."/>
            <person name="Feau N."/>
            <person name="Henrissat B."/>
            <person name="Schoch C.L."/>
            <person name="Horwitz B.A."/>
            <person name="Barry K.W."/>
            <person name="Condon B.J."/>
            <person name="Copeland A.C."/>
            <person name="Dhillon B."/>
            <person name="Glaser F."/>
            <person name="Hesse C.N."/>
            <person name="Kosti I."/>
            <person name="LaButti K."/>
            <person name="Lindquist E.A."/>
            <person name="Lucas S."/>
            <person name="Salamov A.A."/>
            <person name="Bradshaw R.E."/>
            <person name="Ciuffetti L."/>
            <person name="Hamelin R.C."/>
            <person name="Kema G.H.J."/>
            <person name="Lawrence C."/>
            <person name="Scott J.A."/>
            <person name="Spatafora J.W."/>
            <person name="Turgeon B.G."/>
            <person name="de Wit P.J.G.M."/>
            <person name="Zhong S."/>
            <person name="Goodwin S.B."/>
            <person name="Grigoriev I.V."/>
        </authorList>
    </citation>
    <scope>NUCLEOTIDE SEQUENCE [LARGE SCALE GENOMIC DNA]</scope>
    <source>
        <strain evidence="6">NZE10 / CBS 128990</strain>
    </source>
</reference>
<dbReference type="SUPFAM" id="SSF54211">
    <property type="entry name" value="Ribosomal protein S5 domain 2-like"/>
    <property type="match status" value="1"/>
</dbReference>
<dbReference type="GO" id="GO:0005737">
    <property type="term" value="C:cytoplasm"/>
    <property type="evidence" value="ECO:0007669"/>
    <property type="project" value="TreeGrafter"/>
</dbReference>
<dbReference type="OrthoDB" id="6770063at2759"/>
<feature type="coiled-coil region" evidence="2">
    <location>
        <begin position="129"/>
        <end position="163"/>
    </location>
</feature>
<feature type="domain" description="Impact N-terminal" evidence="4">
    <location>
        <begin position="27"/>
        <end position="133"/>
    </location>
</feature>
<dbReference type="GO" id="GO:0006446">
    <property type="term" value="P:regulation of translational initiation"/>
    <property type="evidence" value="ECO:0007669"/>
    <property type="project" value="TreeGrafter"/>
</dbReference>
<dbReference type="OMA" id="THRIAAW"/>
<protein>
    <recommendedName>
        <fullName evidence="4">Impact N-terminal domain-containing protein</fullName>
    </recommendedName>
</protein>
<dbReference type="InterPro" id="IPR023582">
    <property type="entry name" value="Impact"/>
</dbReference>
<name>N1Q2H1_DOTSN</name>
<dbReference type="Pfam" id="PF01205">
    <property type="entry name" value="Impact_N"/>
    <property type="match status" value="1"/>
</dbReference>
<evidence type="ECO:0000259" key="4">
    <source>
        <dbReference type="Pfam" id="PF01205"/>
    </source>
</evidence>
<evidence type="ECO:0000313" key="6">
    <source>
        <dbReference type="Proteomes" id="UP000016933"/>
    </source>
</evidence>